<feature type="domain" description="Helix-turn-helix" evidence="1">
    <location>
        <begin position="15"/>
        <end position="69"/>
    </location>
</feature>
<evidence type="ECO:0000259" key="1">
    <source>
        <dbReference type="Pfam" id="PF12728"/>
    </source>
</evidence>
<evidence type="ECO:0000313" key="2">
    <source>
        <dbReference type="EMBL" id="VYT65279.1"/>
    </source>
</evidence>
<dbReference type="RefSeq" id="WP_118335678.1">
    <property type="nucleotide sequence ID" value="NZ_CACRTW010000003.1"/>
</dbReference>
<dbReference type="AlphaFoldDB" id="A0A6N2YEY0"/>
<accession>A0A6N2YEY0</accession>
<protein>
    <submittedName>
        <fullName evidence="2">Helix-turn-helix domain protein</fullName>
    </submittedName>
</protein>
<proteinExistence type="predicted"/>
<sequence length="108" mass="12145">MSGKERLEPWASSKWLSKSAAAKYIHRHVDAVQELIESGEIPAVYGAFNRGGSRTIYINIDDLDAYMRRTPFIKESSHEMPYEEYASLQSLQESMSKSMALDGRKGAA</sequence>
<organism evidence="2">
    <name type="scientific">Collinsella aerofaciens</name>
    <dbReference type="NCBI Taxonomy" id="74426"/>
    <lineage>
        <taxon>Bacteria</taxon>
        <taxon>Bacillati</taxon>
        <taxon>Actinomycetota</taxon>
        <taxon>Coriobacteriia</taxon>
        <taxon>Coriobacteriales</taxon>
        <taxon>Coriobacteriaceae</taxon>
        <taxon>Collinsella</taxon>
    </lineage>
</organism>
<reference evidence="2" key="1">
    <citation type="submission" date="2019-11" db="EMBL/GenBank/DDBJ databases">
        <authorList>
            <person name="Feng L."/>
        </authorList>
    </citation>
    <scope>NUCLEOTIDE SEQUENCE</scope>
    <source>
        <strain evidence="2">CaerofaciensLFYP39</strain>
    </source>
</reference>
<gene>
    <name evidence="2" type="ORF">CALFYP39_00224</name>
</gene>
<dbReference type="Pfam" id="PF12728">
    <property type="entry name" value="HTH_17"/>
    <property type="match status" value="1"/>
</dbReference>
<dbReference type="EMBL" id="CACRTW010000003">
    <property type="protein sequence ID" value="VYT65279.1"/>
    <property type="molecule type" value="Genomic_DNA"/>
</dbReference>
<dbReference type="InterPro" id="IPR041657">
    <property type="entry name" value="HTH_17"/>
</dbReference>
<name>A0A6N2YEY0_9ACTN</name>